<organism evidence="2 3">
    <name type="scientific">Saguinus oedipus</name>
    <name type="common">Cotton-top tamarin</name>
    <name type="synonym">Oedipomidas oedipus</name>
    <dbReference type="NCBI Taxonomy" id="9490"/>
    <lineage>
        <taxon>Eukaryota</taxon>
        <taxon>Metazoa</taxon>
        <taxon>Chordata</taxon>
        <taxon>Craniata</taxon>
        <taxon>Vertebrata</taxon>
        <taxon>Euteleostomi</taxon>
        <taxon>Mammalia</taxon>
        <taxon>Eutheria</taxon>
        <taxon>Euarchontoglires</taxon>
        <taxon>Primates</taxon>
        <taxon>Haplorrhini</taxon>
        <taxon>Platyrrhini</taxon>
        <taxon>Cebidae</taxon>
        <taxon>Callitrichinae</taxon>
        <taxon>Saguinus</taxon>
    </lineage>
</organism>
<evidence type="ECO:0000256" key="1">
    <source>
        <dbReference type="SAM" id="MobiDB-lite"/>
    </source>
</evidence>
<evidence type="ECO:0000313" key="3">
    <source>
        <dbReference type="Proteomes" id="UP001266305"/>
    </source>
</evidence>
<proteinExistence type="predicted"/>
<evidence type="ECO:0000313" key="2">
    <source>
        <dbReference type="EMBL" id="KAK2097875.1"/>
    </source>
</evidence>
<protein>
    <submittedName>
        <fullName evidence="2">Uncharacterized protein</fullName>
    </submittedName>
</protein>
<name>A0ABQ9UM49_SAGOE</name>
<reference evidence="2 3" key="1">
    <citation type="submission" date="2023-05" db="EMBL/GenBank/DDBJ databases">
        <title>B98-5 Cell Line De Novo Hybrid Assembly: An Optical Mapping Approach.</title>
        <authorList>
            <person name="Kananen K."/>
            <person name="Auerbach J.A."/>
            <person name="Kautto E."/>
            <person name="Blachly J.S."/>
        </authorList>
    </citation>
    <scope>NUCLEOTIDE SEQUENCE [LARGE SCALE GENOMIC DNA]</scope>
    <source>
        <strain evidence="2">B95-8</strain>
        <tissue evidence="2">Cell line</tissue>
    </source>
</reference>
<accession>A0ABQ9UM49</accession>
<feature type="region of interest" description="Disordered" evidence="1">
    <location>
        <begin position="1"/>
        <end position="22"/>
    </location>
</feature>
<sequence>MGTVSAGDGSVASPGRASACVTSRARERLLGQGLREGGKSLEPPLEGMETKVRWLRVHNQNWMMSSKKLRQQDRSTFAPAQLCPRRRPPPTVSGQRSLLALIQNGRGGYTRRP</sequence>
<comment type="caution">
    <text evidence="2">The sequence shown here is derived from an EMBL/GenBank/DDBJ whole genome shotgun (WGS) entry which is preliminary data.</text>
</comment>
<feature type="region of interest" description="Disordered" evidence="1">
    <location>
        <begin position="66"/>
        <end position="94"/>
    </location>
</feature>
<gene>
    <name evidence="2" type="ORF">P7K49_023326</name>
</gene>
<keyword evidence="3" id="KW-1185">Reference proteome</keyword>
<dbReference type="Proteomes" id="UP001266305">
    <property type="component" value="Unassembled WGS sequence"/>
</dbReference>
<dbReference type="EMBL" id="JASSZA010000011">
    <property type="protein sequence ID" value="KAK2097875.1"/>
    <property type="molecule type" value="Genomic_DNA"/>
</dbReference>